<evidence type="ECO:0000313" key="1">
    <source>
        <dbReference type="EMBL" id="GGH88347.1"/>
    </source>
</evidence>
<dbReference type="EMBL" id="BMGY01000031">
    <property type="protein sequence ID" value="GGH88347.1"/>
    <property type="molecule type" value="Genomic_DNA"/>
</dbReference>
<sequence length="281" mass="32579">MFVKDNEPLISQADFIQVTAEAVRDVFRGEQILTPQIRCSHAIKGRVPEAKDKPAAQLQDWERTLYYERMMFCIEIPTLFEQVGGNQLTLVVGGVKSFNLDNLWNKKGSPEHFKVFVGFKNMVCTNLCVRTDGLLGDFRVSSLEQLRQGVLQLLRSYDEHRHLRQLEALTRYSLTEHQFAQLIGRCRMYQHLPTAAKQRIPALLYGDQQLGTVVRDYYRDENFCRDNDGSINLWKFYNLFTEANKSSYIDTFLPKSINALDFTFQVQDALDGNNARNWYLS</sequence>
<comment type="caution">
    <text evidence="1">The sequence shown here is derived from an EMBL/GenBank/DDBJ whole genome shotgun (WGS) entry which is preliminary data.</text>
</comment>
<organism evidence="1 2">
    <name type="scientific">Hymenobacter frigidus</name>
    <dbReference type="NCBI Taxonomy" id="1524095"/>
    <lineage>
        <taxon>Bacteria</taxon>
        <taxon>Pseudomonadati</taxon>
        <taxon>Bacteroidota</taxon>
        <taxon>Cytophagia</taxon>
        <taxon>Cytophagales</taxon>
        <taxon>Hymenobacteraceae</taxon>
        <taxon>Hymenobacter</taxon>
    </lineage>
</organism>
<dbReference type="Pfam" id="PF12987">
    <property type="entry name" value="DUF3871"/>
    <property type="match status" value="1"/>
</dbReference>
<dbReference type="InterPro" id="IPR024353">
    <property type="entry name" value="DUF3871"/>
</dbReference>
<dbReference type="Proteomes" id="UP000637774">
    <property type="component" value="Unassembled WGS sequence"/>
</dbReference>
<gene>
    <name evidence="1" type="ORF">GCM10011495_29400</name>
</gene>
<proteinExistence type="predicted"/>
<keyword evidence="2" id="KW-1185">Reference proteome</keyword>
<name>A0ABQ2ACR0_9BACT</name>
<evidence type="ECO:0008006" key="3">
    <source>
        <dbReference type="Google" id="ProtNLM"/>
    </source>
</evidence>
<accession>A0ABQ2ACR0</accession>
<evidence type="ECO:0000313" key="2">
    <source>
        <dbReference type="Proteomes" id="UP000637774"/>
    </source>
</evidence>
<reference evidence="2" key="1">
    <citation type="journal article" date="2019" name="Int. J. Syst. Evol. Microbiol.">
        <title>The Global Catalogue of Microorganisms (GCM) 10K type strain sequencing project: providing services to taxonomists for standard genome sequencing and annotation.</title>
        <authorList>
            <consortium name="The Broad Institute Genomics Platform"/>
            <consortium name="The Broad Institute Genome Sequencing Center for Infectious Disease"/>
            <person name="Wu L."/>
            <person name="Ma J."/>
        </authorList>
    </citation>
    <scope>NUCLEOTIDE SEQUENCE [LARGE SCALE GENOMIC DNA]</scope>
    <source>
        <strain evidence="2">CGMCC 1.14966</strain>
    </source>
</reference>
<protein>
    <recommendedName>
        <fullName evidence="3">DUF3871 family protein</fullName>
    </recommendedName>
</protein>